<organism evidence="1 2">
    <name type="scientific">Panagrolaimus sp. JU765</name>
    <dbReference type="NCBI Taxonomy" id="591449"/>
    <lineage>
        <taxon>Eukaryota</taxon>
        <taxon>Metazoa</taxon>
        <taxon>Ecdysozoa</taxon>
        <taxon>Nematoda</taxon>
        <taxon>Chromadorea</taxon>
        <taxon>Rhabditida</taxon>
        <taxon>Tylenchina</taxon>
        <taxon>Panagrolaimomorpha</taxon>
        <taxon>Panagrolaimoidea</taxon>
        <taxon>Panagrolaimidae</taxon>
        <taxon>Panagrolaimus</taxon>
    </lineage>
</organism>
<dbReference type="WBParaSite" id="JU765_v2.g9279.t1">
    <property type="protein sequence ID" value="JU765_v2.g9279.t1"/>
    <property type="gene ID" value="JU765_v2.g9279"/>
</dbReference>
<evidence type="ECO:0000313" key="1">
    <source>
        <dbReference type="Proteomes" id="UP000887576"/>
    </source>
</evidence>
<sequence>LALLLSTINDEKLKRNVGFVKQSLMNGSKRLNGNYSILEQGSGKFDLLTSFYYLQEMKKNITFYPEFIDYLDCPYMWPFCSQPLYSDALPIIFNITILNSFGITGKITKDPTFIPFTKENGNLLDVQITYSKILHPWSGWFAIFVKIKPGAEQFDGYAAAKIDLSIETNGLIRVVSFSFRVKIVPNPGKNKRILWDQYHNLKYPLGYYPRDDLEQTIIPLDWYADHPHTNFKDFYHEFRNYGYFFEIIGQPTICIKNISSNYGISMIVDSEDEFFKEEINQIKEAVLNGTMLMIFADWYNETLIQKIQFTDDDGKQWLPETGGSNIPGLNALLEEFGIVLGDTVLDGQFLYGEKMMEFKSGVEIIKFPKNGLVGYAELMDIGENLISGKIDKKTKAIFGITKYGTGYVTVFGDSNCLENGSCFELVKDLLEIQEKNLEIDLNNEEFPKNLKNWLRKFNETVIGQTNSNSKPKRLMNQRFFEHSKVVKGMNSDGNLEYKELPECQNWKSYPGAMNGGNLSFAK</sequence>
<dbReference type="Proteomes" id="UP000887576">
    <property type="component" value="Unplaced"/>
</dbReference>
<name>A0AC34RR88_9BILA</name>
<evidence type="ECO:0000313" key="2">
    <source>
        <dbReference type="WBParaSite" id="JU765_v2.g9279.t1"/>
    </source>
</evidence>
<reference evidence="2" key="1">
    <citation type="submission" date="2022-11" db="UniProtKB">
        <authorList>
            <consortium name="WormBaseParasite"/>
        </authorList>
    </citation>
    <scope>IDENTIFICATION</scope>
</reference>
<proteinExistence type="predicted"/>
<accession>A0AC34RR88</accession>
<protein>
    <submittedName>
        <fullName evidence="2">Uncharacterized protein</fullName>
    </submittedName>
</protein>